<dbReference type="EMBL" id="JANFAV010000016">
    <property type="protein sequence ID" value="MCW6536839.1"/>
    <property type="molecule type" value="Genomic_DNA"/>
</dbReference>
<evidence type="ECO:0000313" key="1">
    <source>
        <dbReference type="EMBL" id="MCW6536839.1"/>
    </source>
</evidence>
<keyword evidence="2" id="KW-1185">Reference proteome</keyword>
<comment type="caution">
    <text evidence="1">The sequence shown here is derived from an EMBL/GenBank/DDBJ whole genome shotgun (WGS) entry which is preliminary data.</text>
</comment>
<dbReference type="Proteomes" id="UP001165565">
    <property type="component" value="Unassembled WGS sequence"/>
</dbReference>
<organism evidence="1 2">
    <name type="scientific">Sphingomonas lycopersici</name>
    <dbReference type="NCBI Taxonomy" id="2951807"/>
    <lineage>
        <taxon>Bacteria</taxon>
        <taxon>Pseudomonadati</taxon>
        <taxon>Pseudomonadota</taxon>
        <taxon>Alphaproteobacteria</taxon>
        <taxon>Sphingomonadales</taxon>
        <taxon>Sphingomonadaceae</taxon>
        <taxon>Sphingomonas</taxon>
    </lineage>
</organism>
<dbReference type="AlphaFoldDB" id="A0AA42CS17"/>
<evidence type="ECO:0000313" key="2">
    <source>
        <dbReference type="Proteomes" id="UP001165565"/>
    </source>
</evidence>
<reference evidence="1" key="1">
    <citation type="submission" date="2022-06" db="EMBL/GenBank/DDBJ databases">
        <title>Sphingomonas sp. nov. isolated from rhizosphere soil of tomato.</title>
        <authorList>
            <person name="Dong H."/>
            <person name="Gao R."/>
        </authorList>
    </citation>
    <scope>NUCLEOTIDE SEQUENCE</scope>
    <source>
        <strain evidence="1">MMSM24</strain>
    </source>
</reference>
<gene>
    <name evidence="1" type="ORF">NEE01_18835</name>
</gene>
<proteinExistence type="predicted"/>
<accession>A0AA42CS17</accession>
<protein>
    <submittedName>
        <fullName evidence="1">Uncharacterized protein</fullName>
    </submittedName>
</protein>
<name>A0AA42CS17_9SPHN</name>
<dbReference type="RefSeq" id="WP_179512762.1">
    <property type="nucleotide sequence ID" value="NZ_JANFAU010000006.1"/>
</dbReference>
<sequence length="51" mass="5855">MTKEPQRSRAVFSTEDFGLMKEAVAHYVRTIADDPRSAKFSNLYHRLGRLG</sequence>